<keyword evidence="4 12" id="KW-0436">Ligase</keyword>
<evidence type="ECO:0000256" key="10">
    <source>
        <dbReference type="ARBA" id="ARBA00023146"/>
    </source>
</evidence>
<dbReference type="PANTHER" id="PTHR42918:SF15">
    <property type="entry name" value="LYSINE--TRNA LIGASE, CHLOROPLASTIC_MITOCHONDRIAL"/>
    <property type="match status" value="1"/>
</dbReference>
<evidence type="ECO:0000256" key="6">
    <source>
        <dbReference type="ARBA" id="ARBA00022741"/>
    </source>
</evidence>
<evidence type="ECO:0000256" key="9">
    <source>
        <dbReference type="ARBA" id="ARBA00022917"/>
    </source>
</evidence>
<comment type="similarity">
    <text evidence="2 12">Belongs to the class-II aminoacyl-tRNA synthetase family.</text>
</comment>
<dbReference type="HAMAP" id="MF_00252">
    <property type="entry name" value="Lys_tRNA_synth_class2"/>
    <property type="match status" value="1"/>
</dbReference>
<name>A0A7W8ZIV6_9SPHI</name>
<sequence length="573" mass="65226">MSTGLSELEILRRNALTQLRELGIDPYPPEGYEINTNAADILANYESNKDAYQKVSFAGRIMTRRIMGSAAFVEIQDASGRIQVYLKRDELCPDEDKTLYNTVFKKLLDLGDFIGIKGYVFTTQTGEISVHVTEFKLLSKSLKPLPIVKRDEDGNIFDGFTDPELRYRQRYVDLTVNPDFKQIFITRSKVINTMRAYFDEQGWMEVETPILQAIHGGAAARPFQTHHNTLDMPLYLRIANELYLKRLIVAGFDGVYEFGKMFRNEGMDRTHNPEFTSMEIYVAYKDYIWMMGMVEACLEKVALATHGSAIVKVGEHEINFAGPYEKLTMYESIQKYTGIDVSAMTEEQLRETCKSLNIEIDASMGRGKLVDELFSEKVEANLIQPTYITDYPIEMTPLAKKHRTSAGLVERFELFVMGKEIGNAYTELNDPIDQKERFEDQLKLAARGDDEAMAMDDDFIRALEYGMPPTSGLGIGIDRLVMLMTNQSTIQEVLFFPQMRPEKKAKITTDEDFVNAGIPAEWVQVIRKMGFNTVEDLAGANPNKVFNDLGGMRKKLKLELTMPSKEDVTAWFS</sequence>
<dbReference type="CDD" id="cd04322">
    <property type="entry name" value="LysRS_N"/>
    <property type="match status" value="1"/>
</dbReference>
<feature type="binding site" evidence="12">
    <location>
        <position position="413"/>
    </location>
    <ligand>
        <name>Mg(2+)</name>
        <dbReference type="ChEBI" id="CHEBI:18420"/>
        <label>1</label>
    </ligand>
</feature>
<dbReference type="PANTHER" id="PTHR42918">
    <property type="entry name" value="LYSYL-TRNA SYNTHETASE"/>
    <property type="match status" value="1"/>
</dbReference>
<feature type="domain" description="Aminoacyl-transfer RNA synthetases class-II family profile" evidence="14">
    <location>
        <begin position="187"/>
        <end position="501"/>
    </location>
</feature>
<protein>
    <recommendedName>
        <fullName evidence="12">Lysine--tRNA ligase</fullName>
        <ecNumber evidence="12">6.1.1.6</ecNumber>
    </recommendedName>
    <alternativeName>
        <fullName evidence="12">Lysyl-tRNA synthetase</fullName>
        <shortName evidence="12">LysRS</shortName>
    </alternativeName>
</protein>
<evidence type="ECO:0000256" key="7">
    <source>
        <dbReference type="ARBA" id="ARBA00022840"/>
    </source>
</evidence>
<comment type="subunit">
    <text evidence="12">Homodimer.</text>
</comment>
<dbReference type="InterPro" id="IPR044136">
    <property type="entry name" value="Lys-tRNA-ligase_II_N"/>
</dbReference>
<evidence type="ECO:0000313" key="16">
    <source>
        <dbReference type="Proteomes" id="UP000537204"/>
    </source>
</evidence>
<feature type="binding site" evidence="12">
    <location>
        <position position="420"/>
    </location>
    <ligand>
        <name>Mg(2+)</name>
        <dbReference type="ChEBI" id="CHEBI:18420"/>
        <label>1</label>
    </ligand>
</feature>
<dbReference type="InterPro" id="IPR006195">
    <property type="entry name" value="aa-tRNA-synth_II"/>
</dbReference>
<dbReference type="GO" id="GO:0000049">
    <property type="term" value="F:tRNA binding"/>
    <property type="evidence" value="ECO:0007669"/>
    <property type="project" value="TreeGrafter"/>
</dbReference>
<dbReference type="SUPFAM" id="SSF50249">
    <property type="entry name" value="Nucleic acid-binding proteins"/>
    <property type="match status" value="1"/>
</dbReference>
<dbReference type="Gene3D" id="3.30.930.10">
    <property type="entry name" value="Bira Bifunctional Protein, Domain 2"/>
    <property type="match status" value="1"/>
</dbReference>
<organism evidence="15 16">
    <name type="scientific">Pedobacter cryoconitis</name>
    <dbReference type="NCBI Taxonomy" id="188932"/>
    <lineage>
        <taxon>Bacteria</taxon>
        <taxon>Pseudomonadati</taxon>
        <taxon>Bacteroidota</taxon>
        <taxon>Sphingobacteriia</taxon>
        <taxon>Sphingobacteriales</taxon>
        <taxon>Sphingobacteriaceae</taxon>
        <taxon>Pedobacter</taxon>
    </lineage>
</organism>
<dbReference type="SUPFAM" id="SSF55681">
    <property type="entry name" value="Class II aaRS and biotin synthetases"/>
    <property type="match status" value="1"/>
</dbReference>
<keyword evidence="9 12" id="KW-0648">Protein biosynthesis</keyword>
<dbReference type="Gene3D" id="2.40.50.140">
    <property type="entry name" value="Nucleic acid-binding proteins"/>
    <property type="match status" value="1"/>
</dbReference>
<evidence type="ECO:0000256" key="4">
    <source>
        <dbReference type="ARBA" id="ARBA00022598"/>
    </source>
</evidence>
<feature type="binding site" evidence="12">
    <location>
        <position position="420"/>
    </location>
    <ligand>
        <name>Mg(2+)</name>
        <dbReference type="ChEBI" id="CHEBI:18420"/>
        <label>2</label>
    </ligand>
</feature>
<accession>A0A7W8ZIV6</accession>
<dbReference type="AlphaFoldDB" id="A0A7W8ZIV6"/>
<dbReference type="InterPro" id="IPR012340">
    <property type="entry name" value="NA-bd_OB-fold"/>
</dbReference>
<comment type="caution">
    <text evidence="15">The sequence shown here is derived from an EMBL/GenBank/DDBJ whole genome shotgun (WGS) entry which is preliminary data.</text>
</comment>
<dbReference type="PROSITE" id="PS50862">
    <property type="entry name" value="AA_TRNA_LIGASE_II"/>
    <property type="match status" value="1"/>
</dbReference>
<dbReference type="GO" id="GO:0006430">
    <property type="term" value="P:lysyl-tRNA aminoacylation"/>
    <property type="evidence" value="ECO:0007669"/>
    <property type="project" value="UniProtKB-UniRule"/>
</dbReference>
<keyword evidence="3 12" id="KW-0963">Cytoplasm</keyword>
<evidence type="ECO:0000256" key="8">
    <source>
        <dbReference type="ARBA" id="ARBA00022842"/>
    </source>
</evidence>
<dbReference type="EMBL" id="JACHCE010000001">
    <property type="protein sequence ID" value="MBB5634650.1"/>
    <property type="molecule type" value="Genomic_DNA"/>
</dbReference>
<dbReference type="InterPro" id="IPR002313">
    <property type="entry name" value="Lys-tRNA-ligase_II"/>
</dbReference>
<dbReference type="GO" id="GO:0004824">
    <property type="term" value="F:lysine-tRNA ligase activity"/>
    <property type="evidence" value="ECO:0007669"/>
    <property type="project" value="UniProtKB-UniRule"/>
</dbReference>
<dbReference type="InterPro" id="IPR018149">
    <property type="entry name" value="Lys-tRNA-synth_II_C"/>
</dbReference>
<comment type="cofactor">
    <cofactor evidence="12 13">
        <name>Mg(2+)</name>
        <dbReference type="ChEBI" id="CHEBI:18420"/>
    </cofactor>
    <text evidence="12 13">Binds 3 Mg(2+) ions per subunit.</text>
</comment>
<dbReference type="FunFam" id="3.30.930.10:FF:000238">
    <property type="entry name" value="Lysine--tRNA ligase"/>
    <property type="match status" value="1"/>
</dbReference>
<dbReference type="Proteomes" id="UP000537204">
    <property type="component" value="Unassembled WGS sequence"/>
</dbReference>
<evidence type="ECO:0000256" key="12">
    <source>
        <dbReference type="HAMAP-Rule" id="MF_00252"/>
    </source>
</evidence>
<dbReference type="GO" id="GO:0005524">
    <property type="term" value="F:ATP binding"/>
    <property type="evidence" value="ECO:0007669"/>
    <property type="project" value="UniProtKB-UniRule"/>
</dbReference>
<dbReference type="GO" id="GO:0000287">
    <property type="term" value="F:magnesium ion binding"/>
    <property type="evidence" value="ECO:0007669"/>
    <property type="project" value="UniProtKB-UniRule"/>
</dbReference>
<dbReference type="InterPro" id="IPR004364">
    <property type="entry name" value="Aa-tRNA-synt_II"/>
</dbReference>
<evidence type="ECO:0000256" key="3">
    <source>
        <dbReference type="ARBA" id="ARBA00022490"/>
    </source>
</evidence>
<keyword evidence="7 12" id="KW-0067">ATP-binding</keyword>
<evidence type="ECO:0000259" key="14">
    <source>
        <dbReference type="PROSITE" id="PS50862"/>
    </source>
</evidence>
<evidence type="ECO:0000256" key="13">
    <source>
        <dbReference type="RuleBase" id="RU000336"/>
    </source>
</evidence>
<dbReference type="FunFam" id="2.40.50.140:FF:000024">
    <property type="entry name" value="Lysine--tRNA ligase"/>
    <property type="match status" value="1"/>
</dbReference>
<dbReference type="InterPro" id="IPR004365">
    <property type="entry name" value="NA-bd_OB_tRNA"/>
</dbReference>
<evidence type="ECO:0000313" key="15">
    <source>
        <dbReference type="EMBL" id="MBB5634650.1"/>
    </source>
</evidence>
<dbReference type="InterPro" id="IPR045864">
    <property type="entry name" value="aa-tRNA-synth_II/BPL/LPL"/>
</dbReference>
<keyword evidence="10 12" id="KW-0030">Aminoacyl-tRNA synthetase</keyword>
<comment type="subcellular location">
    <subcellularLocation>
        <location evidence="1 12">Cytoplasm</location>
    </subcellularLocation>
</comment>
<gene>
    <name evidence="12" type="primary">lysS</name>
    <name evidence="15" type="ORF">HDE68_000535</name>
</gene>
<evidence type="ECO:0000256" key="5">
    <source>
        <dbReference type="ARBA" id="ARBA00022723"/>
    </source>
</evidence>
<dbReference type="NCBIfam" id="NF001756">
    <property type="entry name" value="PRK00484.1"/>
    <property type="match status" value="1"/>
</dbReference>
<evidence type="ECO:0000256" key="2">
    <source>
        <dbReference type="ARBA" id="ARBA00008226"/>
    </source>
</evidence>
<dbReference type="Pfam" id="PF00152">
    <property type="entry name" value="tRNA-synt_2"/>
    <property type="match status" value="1"/>
</dbReference>
<dbReference type="Pfam" id="PF01336">
    <property type="entry name" value="tRNA_anti-codon"/>
    <property type="match status" value="1"/>
</dbReference>
<dbReference type="NCBIfam" id="TIGR00499">
    <property type="entry name" value="lysS_bact"/>
    <property type="match status" value="1"/>
</dbReference>
<reference evidence="15 16" key="1">
    <citation type="submission" date="2020-08" db="EMBL/GenBank/DDBJ databases">
        <title>Genomic Encyclopedia of Type Strains, Phase IV (KMG-V): Genome sequencing to study the core and pangenomes of soil and plant-associated prokaryotes.</title>
        <authorList>
            <person name="Whitman W."/>
        </authorList>
    </citation>
    <scope>NUCLEOTIDE SEQUENCE [LARGE SCALE GENOMIC DNA]</scope>
    <source>
        <strain evidence="15 16">S3M1</strain>
    </source>
</reference>
<proteinExistence type="inferred from homology"/>
<keyword evidence="8 12" id="KW-0460">Magnesium</keyword>
<keyword evidence="5 12" id="KW-0479">Metal-binding</keyword>
<dbReference type="EC" id="6.1.1.6" evidence="12"/>
<evidence type="ECO:0000256" key="1">
    <source>
        <dbReference type="ARBA" id="ARBA00004496"/>
    </source>
</evidence>
<dbReference type="RefSeq" id="WP_183878629.1">
    <property type="nucleotide sequence ID" value="NZ_JACHCE010000001.1"/>
</dbReference>
<dbReference type="CDD" id="cd00775">
    <property type="entry name" value="LysRS_core"/>
    <property type="match status" value="1"/>
</dbReference>
<keyword evidence="6 12" id="KW-0547">Nucleotide-binding</keyword>
<dbReference type="PRINTS" id="PR00982">
    <property type="entry name" value="TRNASYNTHLYS"/>
</dbReference>
<comment type="catalytic activity">
    <reaction evidence="11 12 13">
        <text>tRNA(Lys) + L-lysine + ATP = L-lysyl-tRNA(Lys) + AMP + diphosphate</text>
        <dbReference type="Rhea" id="RHEA:20792"/>
        <dbReference type="Rhea" id="RHEA-COMP:9696"/>
        <dbReference type="Rhea" id="RHEA-COMP:9697"/>
        <dbReference type="ChEBI" id="CHEBI:30616"/>
        <dbReference type="ChEBI" id="CHEBI:32551"/>
        <dbReference type="ChEBI" id="CHEBI:33019"/>
        <dbReference type="ChEBI" id="CHEBI:78442"/>
        <dbReference type="ChEBI" id="CHEBI:78529"/>
        <dbReference type="ChEBI" id="CHEBI:456215"/>
        <dbReference type="EC" id="6.1.1.6"/>
    </reaction>
</comment>
<evidence type="ECO:0000256" key="11">
    <source>
        <dbReference type="ARBA" id="ARBA00048573"/>
    </source>
</evidence>
<dbReference type="GO" id="GO:0005829">
    <property type="term" value="C:cytosol"/>
    <property type="evidence" value="ECO:0007669"/>
    <property type="project" value="TreeGrafter"/>
</dbReference>